<sequence length="218" mass="23580">MFDWLNDAIMATAGSPWIYLIVLFGVFADAFFPPIPSETIVVAAAALGFATGTPNPWIIMVLAAVGAIAGDNVTYWMGSKIGLTRFRWMRAERSVKAFDWARHGLEKRAGVLVFTGRYIPVGRVAVNLVAGATGLPRRRFVPLSILSGASWALYSVGIGVWAGAWFRETPLLGVAFAVGFALVVGLVIDRISTARATASPITRVRATMREDHARIQSQ</sequence>
<feature type="domain" description="VTT" evidence="8">
    <location>
        <begin position="35"/>
        <end position="159"/>
    </location>
</feature>
<dbReference type="RefSeq" id="WP_121688185.1">
    <property type="nucleotide sequence ID" value="NZ_RCUY01000005.1"/>
</dbReference>
<name>A0A3L7AU76_9MICO</name>
<accession>A0A3L7AU76</accession>
<keyword evidence="4 7" id="KW-0812">Transmembrane</keyword>
<gene>
    <name evidence="9" type="ORF">D9V34_07345</name>
</gene>
<evidence type="ECO:0000256" key="5">
    <source>
        <dbReference type="ARBA" id="ARBA00022989"/>
    </source>
</evidence>
<evidence type="ECO:0000256" key="7">
    <source>
        <dbReference type="RuleBase" id="RU367016"/>
    </source>
</evidence>
<reference evidence="9 10" key="1">
    <citation type="submission" date="2018-10" db="EMBL/GenBank/DDBJ databases">
        <authorList>
            <person name="Li J."/>
        </authorList>
    </citation>
    <scope>NUCLEOTIDE SEQUENCE [LARGE SCALE GENOMIC DNA]</scope>
    <source>
        <strain evidence="9 10">JCM 11654</strain>
    </source>
</reference>
<protein>
    <submittedName>
        <fullName evidence="9">DedA family protein</fullName>
    </submittedName>
</protein>
<organism evidence="9 10">
    <name type="scientific">Mycetocola lacteus</name>
    <dbReference type="NCBI Taxonomy" id="76637"/>
    <lineage>
        <taxon>Bacteria</taxon>
        <taxon>Bacillati</taxon>
        <taxon>Actinomycetota</taxon>
        <taxon>Actinomycetes</taxon>
        <taxon>Micrococcales</taxon>
        <taxon>Microbacteriaceae</taxon>
        <taxon>Mycetocola</taxon>
    </lineage>
</organism>
<dbReference type="Proteomes" id="UP000269438">
    <property type="component" value="Unassembled WGS sequence"/>
</dbReference>
<dbReference type="InterPro" id="IPR032818">
    <property type="entry name" value="DedA-like"/>
</dbReference>
<proteinExistence type="inferred from homology"/>
<dbReference type="AlphaFoldDB" id="A0A3L7AU76"/>
<keyword evidence="5 7" id="KW-1133">Transmembrane helix</keyword>
<feature type="transmembrane region" description="Helical" evidence="7">
    <location>
        <begin position="17"/>
        <end position="36"/>
    </location>
</feature>
<evidence type="ECO:0000313" key="9">
    <source>
        <dbReference type="EMBL" id="RLP83048.1"/>
    </source>
</evidence>
<comment type="similarity">
    <text evidence="2 7">Belongs to the DedA family.</text>
</comment>
<keyword evidence="6 7" id="KW-0472">Membrane</keyword>
<evidence type="ECO:0000256" key="2">
    <source>
        <dbReference type="ARBA" id="ARBA00010792"/>
    </source>
</evidence>
<dbReference type="Pfam" id="PF09335">
    <property type="entry name" value="VTT_dom"/>
    <property type="match status" value="1"/>
</dbReference>
<dbReference type="EMBL" id="RCUY01000005">
    <property type="protein sequence ID" value="RLP83048.1"/>
    <property type="molecule type" value="Genomic_DNA"/>
</dbReference>
<evidence type="ECO:0000256" key="4">
    <source>
        <dbReference type="ARBA" id="ARBA00022692"/>
    </source>
</evidence>
<dbReference type="GO" id="GO:0005886">
    <property type="term" value="C:plasma membrane"/>
    <property type="evidence" value="ECO:0007669"/>
    <property type="project" value="UniProtKB-SubCell"/>
</dbReference>
<feature type="transmembrane region" description="Helical" evidence="7">
    <location>
        <begin position="170"/>
        <end position="188"/>
    </location>
</feature>
<feature type="transmembrane region" description="Helical" evidence="7">
    <location>
        <begin position="56"/>
        <end position="77"/>
    </location>
</feature>
<keyword evidence="3 7" id="KW-1003">Cell membrane</keyword>
<keyword evidence="10" id="KW-1185">Reference proteome</keyword>
<evidence type="ECO:0000313" key="10">
    <source>
        <dbReference type="Proteomes" id="UP000269438"/>
    </source>
</evidence>
<evidence type="ECO:0000256" key="1">
    <source>
        <dbReference type="ARBA" id="ARBA00004651"/>
    </source>
</evidence>
<dbReference type="PANTHER" id="PTHR30353:SF0">
    <property type="entry name" value="TRANSMEMBRANE PROTEIN"/>
    <property type="match status" value="1"/>
</dbReference>
<dbReference type="InterPro" id="IPR032816">
    <property type="entry name" value="VTT_dom"/>
</dbReference>
<evidence type="ECO:0000256" key="6">
    <source>
        <dbReference type="ARBA" id="ARBA00023136"/>
    </source>
</evidence>
<evidence type="ECO:0000256" key="3">
    <source>
        <dbReference type="ARBA" id="ARBA00022475"/>
    </source>
</evidence>
<dbReference type="OrthoDB" id="162303at2"/>
<comment type="caution">
    <text evidence="9">The sequence shown here is derived from an EMBL/GenBank/DDBJ whole genome shotgun (WGS) entry which is preliminary data.</text>
</comment>
<evidence type="ECO:0000259" key="8">
    <source>
        <dbReference type="Pfam" id="PF09335"/>
    </source>
</evidence>
<feature type="transmembrane region" description="Helical" evidence="7">
    <location>
        <begin position="143"/>
        <end position="164"/>
    </location>
</feature>
<comment type="subcellular location">
    <subcellularLocation>
        <location evidence="1 7">Cell membrane</location>
        <topology evidence="1 7">Multi-pass membrane protein</topology>
    </subcellularLocation>
</comment>
<dbReference type="PANTHER" id="PTHR30353">
    <property type="entry name" value="INNER MEMBRANE PROTEIN DEDA-RELATED"/>
    <property type="match status" value="1"/>
</dbReference>